<evidence type="ECO:0000313" key="8">
    <source>
        <dbReference type="Proteomes" id="UP000490939"/>
    </source>
</evidence>
<reference evidence="7 8" key="1">
    <citation type="submission" date="2019-07" db="EMBL/GenBank/DDBJ databases">
        <title>Venturia inaequalis Genome Resource.</title>
        <authorList>
            <person name="Lichtner F.J."/>
        </authorList>
    </citation>
    <scope>NUCLEOTIDE SEQUENCE [LARGE SCALE GENOMIC DNA]</scope>
    <source>
        <strain evidence="7 8">DMI_063113</strain>
    </source>
</reference>
<dbReference type="SUPFAM" id="SSF51445">
    <property type="entry name" value="(Trans)glycosidases"/>
    <property type="match status" value="1"/>
</dbReference>
<dbReference type="InterPro" id="IPR017853">
    <property type="entry name" value="GH"/>
</dbReference>
<evidence type="ECO:0000256" key="5">
    <source>
        <dbReference type="ARBA" id="ARBA00023295"/>
    </source>
</evidence>
<dbReference type="EC" id="3.2.1.89" evidence="3 6"/>
<evidence type="ECO:0000256" key="1">
    <source>
        <dbReference type="ARBA" id="ARBA00001695"/>
    </source>
</evidence>
<dbReference type="GO" id="GO:0031218">
    <property type="term" value="F:arabinogalactan endo-1,4-beta-galactosidase activity"/>
    <property type="evidence" value="ECO:0007669"/>
    <property type="project" value="UniProtKB-EC"/>
</dbReference>
<dbReference type="EMBL" id="WNWR01000438">
    <property type="protein sequence ID" value="KAE9978602.1"/>
    <property type="molecule type" value="Genomic_DNA"/>
</dbReference>
<evidence type="ECO:0000256" key="6">
    <source>
        <dbReference type="RuleBase" id="RU361192"/>
    </source>
</evidence>
<dbReference type="Proteomes" id="UP000490939">
    <property type="component" value="Unassembled WGS sequence"/>
</dbReference>
<dbReference type="PANTHER" id="PTHR34983">
    <property type="entry name" value="ARABINOGALACTAN ENDO-BETA-1,4-GALACTANASE A"/>
    <property type="match status" value="1"/>
</dbReference>
<evidence type="ECO:0000256" key="3">
    <source>
        <dbReference type="ARBA" id="ARBA00012556"/>
    </source>
</evidence>
<keyword evidence="5 6" id="KW-0326">Glycosidase</keyword>
<evidence type="ECO:0000313" key="7">
    <source>
        <dbReference type="EMBL" id="KAE9978602.1"/>
    </source>
</evidence>
<feature type="non-terminal residue" evidence="7">
    <location>
        <position position="1"/>
    </location>
</feature>
<name>A0A8H3UWK1_VENIN</name>
<evidence type="ECO:0000256" key="2">
    <source>
        <dbReference type="ARBA" id="ARBA00010687"/>
    </source>
</evidence>
<evidence type="ECO:0000256" key="4">
    <source>
        <dbReference type="ARBA" id="ARBA00022801"/>
    </source>
</evidence>
<dbReference type="Gene3D" id="3.20.20.80">
    <property type="entry name" value="Glycosidases"/>
    <property type="match status" value="1"/>
</dbReference>
<keyword evidence="8" id="KW-1185">Reference proteome</keyword>
<accession>A0A8H3UWK1</accession>
<sequence>MVDPTDGIYNLDYSLKLATRVKAAGLGVILNLHYSDTWADPGKQGKPAAWANLTTPHLIAKVESYTRSILDAFATQNIEVQLISIGNEIRAGLLWPTGKWDQFPTMVKLLQAGVAGVKTSKMWVKPKIMIHLDRGYDWSTQEWFYDSIIANGFDMSTVHVQGISCYPFWDKDNSTLANFKTNMHTALIDLIH</sequence>
<dbReference type="GO" id="GO:0015926">
    <property type="term" value="F:glucosidase activity"/>
    <property type="evidence" value="ECO:0007669"/>
    <property type="project" value="InterPro"/>
</dbReference>
<dbReference type="AlphaFoldDB" id="A0A8H3UWK1"/>
<dbReference type="InterPro" id="IPR011683">
    <property type="entry name" value="Glyco_hydro_53"/>
</dbReference>
<gene>
    <name evidence="7" type="ORF">EG327_007332</name>
</gene>
<dbReference type="Pfam" id="PF07745">
    <property type="entry name" value="Glyco_hydro_53"/>
    <property type="match status" value="1"/>
</dbReference>
<protein>
    <recommendedName>
        <fullName evidence="3 6">Arabinogalactan endo-beta-1,4-galactanase</fullName>
        <ecNumber evidence="3 6">3.2.1.89</ecNumber>
    </recommendedName>
</protein>
<dbReference type="GO" id="GO:0045490">
    <property type="term" value="P:pectin catabolic process"/>
    <property type="evidence" value="ECO:0007669"/>
    <property type="project" value="TreeGrafter"/>
</dbReference>
<organism evidence="7 8">
    <name type="scientific">Venturia inaequalis</name>
    <name type="common">Apple scab fungus</name>
    <dbReference type="NCBI Taxonomy" id="5025"/>
    <lineage>
        <taxon>Eukaryota</taxon>
        <taxon>Fungi</taxon>
        <taxon>Dikarya</taxon>
        <taxon>Ascomycota</taxon>
        <taxon>Pezizomycotina</taxon>
        <taxon>Dothideomycetes</taxon>
        <taxon>Pleosporomycetidae</taxon>
        <taxon>Venturiales</taxon>
        <taxon>Venturiaceae</taxon>
        <taxon>Venturia</taxon>
    </lineage>
</organism>
<comment type="caution">
    <text evidence="7">The sequence shown here is derived from an EMBL/GenBank/DDBJ whole genome shotgun (WGS) entry which is preliminary data.</text>
</comment>
<keyword evidence="4 6" id="KW-0378">Hydrolase</keyword>
<comment type="catalytic activity">
    <reaction evidence="1 6">
        <text>The enzyme specifically hydrolyzes (1-&gt;4)-beta-D-galactosidic linkages in type I arabinogalactans.</text>
        <dbReference type="EC" id="3.2.1.89"/>
    </reaction>
</comment>
<comment type="similarity">
    <text evidence="2 6">Belongs to the glycosyl hydrolase 53 family.</text>
</comment>
<proteinExistence type="inferred from homology"/>
<dbReference type="PANTHER" id="PTHR34983:SF1">
    <property type="entry name" value="ARABINOGALACTAN ENDO-BETA-1,4-GALACTANASE A"/>
    <property type="match status" value="1"/>
</dbReference>